<protein>
    <submittedName>
        <fullName evidence="1">Uncharacterized protein</fullName>
    </submittedName>
</protein>
<organism evidence="1">
    <name type="scientific">mine drainage metagenome</name>
    <dbReference type="NCBI Taxonomy" id="410659"/>
    <lineage>
        <taxon>unclassified sequences</taxon>
        <taxon>metagenomes</taxon>
        <taxon>ecological metagenomes</taxon>
    </lineage>
</organism>
<dbReference type="AlphaFoldDB" id="A0A1J5QIY2"/>
<proteinExistence type="predicted"/>
<name>A0A1J5QIY2_9ZZZZ</name>
<reference evidence="1" key="1">
    <citation type="submission" date="2016-10" db="EMBL/GenBank/DDBJ databases">
        <title>Sequence of Gallionella enrichment culture.</title>
        <authorList>
            <person name="Poehlein A."/>
            <person name="Muehling M."/>
            <person name="Daniel R."/>
        </authorList>
    </citation>
    <scope>NUCLEOTIDE SEQUENCE</scope>
</reference>
<comment type="caution">
    <text evidence="1">The sequence shown here is derived from an EMBL/GenBank/DDBJ whole genome shotgun (WGS) entry which is preliminary data.</text>
</comment>
<sequence length="64" mass="6750">MTGAVGEDERPACRREVPVGDVDRDALLTFGPQTVGEQREVGLLESAVAADALDGVELVGQDRL</sequence>
<accession>A0A1J5QIY2</accession>
<gene>
    <name evidence="1" type="ORF">GALL_347110</name>
</gene>
<evidence type="ECO:0000313" key="1">
    <source>
        <dbReference type="EMBL" id="OIQ83497.1"/>
    </source>
</evidence>
<dbReference type="EMBL" id="MLJW01000698">
    <property type="protein sequence ID" value="OIQ83497.1"/>
    <property type="molecule type" value="Genomic_DNA"/>
</dbReference>